<comment type="caution">
    <text evidence="1">The sequence shown here is derived from an EMBL/GenBank/DDBJ whole genome shotgun (WGS) entry which is preliminary data.</text>
</comment>
<keyword evidence="2" id="KW-1185">Reference proteome</keyword>
<accession>A0ACC2SFE2</accession>
<gene>
    <name evidence="1" type="ORF">DSO57_1023767</name>
</gene>
<name>A0ACC2SFE2_9FUNG</name>
<reference evidence="1" key="1">
    <citation type="submission" date="2022-04" db="EMBL/GenBank/DDBJ databases">
        <title>Genome of the entomopathogenic fungus Entomophthora muscae.</title>
        <authorList>
            <person name="Elya C."/>
            <person name="Lovett B.R."/>
            <person name="Lee E."/>
            <person name="Macias A.M."/>
            <person name="Hajek A.E."/>
            <person name="De Bivort B.L."/>
            <person name="Kasson M.T."/>
            <person name="De Fine Licht H.H."/>
            <person name="Stajich J.E."/>
        </authorList>
    </citation>
    <scope>NUCLEOTIDE SEQUENCE</scope>
    <source>
        <strain evidence="1">Berkeley</strain>
    </source>
</reference>
<dbReference type="EMBL" id="QTSX02005096">
    <property type="protein sequence ID" value="KAJ9061113.1"/>
    <property type="molecule type" value="Genomic_DNA"/>
</dbReference>
<organism evidence="1 2">
    <name type="scientific">Entomophthora muscae</name>
    <dbReference type="NCBI Taxonomy" id="34485"/>
    <lineage>
        <taxon>Eukaryota</taxon>
        <taxon>Fungi</taxon>
        <taxon>Fungi incertae sedis</taxon>
        <taxon>Zoopagomycota</taxon>
        <taxon>Entomophthoromycotina</taxon>
        <taxon>Entomophthoromycetes</taxon>
        <taxon>Entomophthorales</taxon>
        <taxon>Entomophthoraceae</taxon>
        <taxon>Entomophthora</taxon>
    </lineage>
</organism>
<dbReference type="Proteomes" id="UP001165960">
    <property type="component" value="Unassembled WGS sequence"/>
</dbReference>
<evidence type="ECO:0000313" key="1">
    <source>
        <dbReference type="EMBL" id="KAJ9061113.1"/>
    </source>
</evidence>
<sequence length="386" mass="42292">MDLPDHSQPRPFLGLSILGFCLLAFVIQTEVTQYLQKNLDFKSPYFILWFSHSFYMLVFPLDMISRKVLGKSSFKRSYESLQEQVEGLEREGFGESHALQGNLFYFGRIVFVISLALTSGAYLWYVAVGLTSMSSLTAIYNTSCFFAYLFSVYGGLESFNRMKALSVILSIIGVVIITAFGESTGQQASFVGNLFGAISAVLIGLFEVIYKKFAVSSKSPTSLMANFVTSYIGMVTFGLFWLPLPFLHLTGLEPFSFPVGSSLTLLMVNALMGVLYNAGLMLLISVTSPVFASVGVMTTIPAIAVVDSIFLKKSLTSNVLLGGAVIALGFLVLTRETLAEHSTKTRLLRDQTNLPEDEATLPDNSHGYSQVLPQDDSPESTHVGYS</sequence>
<proteinExistence type="predicted"/>
<protein>
    <submittedName>
        <fullName evidence="1">Uncharacterized protein</fullName>
    </submittedName>
</protein>
<evidence type="ECO:0000313" key="2">
    <source>
        <dbReference type="Proteomes" id="UP001165960"/>
    </source>
</evidence>